<reference evidence="4 5" key="1">
    <citation type="journal article" date="2004" name="Science">
        <title>The genome of the diatom Thalassiosira pseudonana: ecology, evolution, and metabolism.</title>
        <authorList>
            <person name="Armbrust E.V."/>
            <person name="Berges J.A."/>
            <person name="Bowler C."/>
            <person name="Green B.R."/>
            <person name="Martinez D."/>
            <person name="Putnam N.H."/>
            <person name="Zhou S."/>
            <person name="Allen A.E."/>
            <person name="Apt K.E."/>
            <person name="Bechner M."/>
            <person name="Brzezinski M.A."/>
            <person name="Chaal B.K."/>
            <person name="Chiovitti A."/>
            <person name="Davis A.K."/>
            <person name="Demarest M.S."/>
            <person name="Detter J.C."/>
            <person name="Glavina T."/>
            <person name="Goodstein D."/>
            <person name="Hadi M.Z."/>
            <person name="Hellsten U."/>
            <person name="Hildebrand M."/>
            <person name="Jenkins B.D."/>
            <person name="Jurka J."/>
            <person name="Kapitonov V.V."/>
            <person name="Kroger N."/>
            <person name="Lau W.W."/>
            <person name="Lane T.W."/>
            <person name="Larimer F.W."/>
            <person name="Lippmeier J.C."/>
            <person name="Lucas S."/>
            <person name="Medina M."/>
            <person name="Montsant A."/>
            <person name="Obornik M."/>
            <person name="Parker M.S."/>
            <person name="Palenik B."/>
            <person name="Pazour G.J."/>
            <person name="Richardson P.M."/>
            <person name="Rynearson T.A."/>
            <person name="Saito M.A."/>
            <person name="Schwartz D.C."/>
            <person name="Thamatrakoln K."/>
            <person name="Valentin K."/>
            <person name="Vardi A."/>
            <person name="Wilkerson F.P."/>
            <person name="Rokhsar D.S."/>
        </authorList>
    </citation>
    <scope>NUCLEOTIDE SEQUENCE [LARGE SCALE GENOMIC DNA]</scope>
    <source>
        <strain evidence="4 5">CCMP1335</strain>
    </source>
</reference>
<dbReference type="KEGG" id="tps:THAPSDRAFT_10556"/>
<evidence type="ECO:0000259" key="3">
    <source>
        <dbReference type="Pfam" id="PF00005"/>
    </source>
</evidence>
<dbReference type="RefSeq" id="XP_002294439.1">
    <property type="nucleotide sequence ID" value="XM_002294403.1"/>
</dbReference>
<accession>B8CDV6</accession>
<feature type="domain" description="ABC transporter" evidence="3">
    <location>
        <begin position="119"/>
        <end position="168"/>
    </location>
</feature>
<dbReference type="GO" id="GO:0016887">
    <property type="term" value="F:ATP hydrolysis activity"/>
    <property type="evidence" value="ECO:0007669"/>
    <property type="project" value="InterPro"/>
</dbReference>
<evidence type="ECO:0000256" key="2">
    <source>
        <dbReference type="SAM" id="SignalP"/>
    </source>
</evidence>
<dbReference type="PaxDb" id="35128-Thaps10556"/>
<keyword evidence="2" id="KW-0732">Signal</keyword>
<dbReference type="GeneID" id="7450334"/>
<dbReference type="SUPFAM" id="SSF52540">
    <property type="entry name" value="P-loop containing nucleoside triphosphate hydrolases"/>
    <property type="match status" value="1"/>
</dbReference>
<evidence type="ECO:0000313" key="4">
    <source>
        <dbReference type="EMBL" id="EED88273.1"/>
    </source>
</evidence>
<evidence type="ECO:0000256" key="1">
    <source>
        <dbReference type="ARBA" id="ARBA00022448"/>
    </source>
</evidence>
<dbReference type="PANTHER" id="PTHR42788:SF13">
    <property type="entry name" value="ALIPHATIC SULFONATES IMPORT ATP-BINDING PROTEIN SSUB"/>
    <property type="match status" value="1"/>
</dbReference>
<keyword evidence="1" id="KW-0813">Transport</keyword>
<reference evidence="4 5" key="2">
    <citation type="journal article" date="2008" name="Nature">
        <title>The Phaeodactylum genome reveals the evolutionary history of diatom genomes.</title>
        <authorList>
            <person name="Bowler C."/>
            <person name="Allen A.E."/>
            <person name="Badger J.H."/>
            <person name="Grimwood J."/>
            <person name="Jabbari K."/>
            <person name="Kuo A."/>
            <person name="Maheswari U."/>
            <person name="Martens C."/>
            <person name="Maumus F."/>
            <person name="Otillar R.P."/>
            <person name="Rayko E."/>
            <person name="Salamov A."/>
            <person name="Vandepoele K."/>
            <person name="Beszteri B."/>
            <person name="Gruber A."/>
            <person name="Heijde M."/>
            <person name="Katinka M."/>
            <person name="Mock T."/>
            <person name="Valentin K."/>
            <person name="Verret F."/>
            <person name="Berges J.A."/>
            <person name="Brownlee C."/>
            <person name="Cadoret J.P."/>
            <person name="Chiovitti A."/>
            <person name="Choi C.J."/>
            <person name="Coesel S."/>
            <person name="De Martino A."/>
            <person name="Detter J.C."/>
            <person name="Durkin C."/>
            <person name="Falciatore A."/>
            <person name="Fournet J."/>
            <person name="Haruta M."/>
            <person name="Huysman M.J."/>
            <person name="Jenkins B.D."/>
            <person name="Jiroutova K."/>
            <person name="Jorgensen R.E."/>
            <person name="Joubert Y."/>
            <person name="Kaplan A."/>
            <person name="Kroger N."/>
            <person name="Kroth P.G."/>
            <person name="La Roche J."/>
            <person name="Lindquist E."/>
            <person name="Lommer M."/>
            <person name="Martin-Jezequel V."/>
            <person name="Lopez P.J."/>
            <person name="Lucas S."/>
            <person name="Mangogna M."/>
            <person name="McGinnis K."/>
            <person name="Medlin L.K."/>
            <person name="Montsant A."/>
            <person name="Oudot-Le Secq M.P."/>
            <person name="Napoli C."/>
            <person name="Obornik M."/>
            <person name="Parker M.S."/>
            <person name="Petit J.L."/>
            <person name="Porcel B.M."/>
            <person name="Poulsen N."/>
            <person name="Robison M."/>
            <person name="Rychlewski L."/>
            <person name="Rynearson T.A."/>
            <person name="Schmutz J."/>
            <person name="Shapiro H."/>
            <person name="Siaut M."/>
            <person name="Stanley M."/>
            <person name="Sussman M.R."/>
            <person name="Taylor A.R."/>
            <person name="Vardi A."/>
            <person name="von Dassow P."/>
            <person name="Vyverman W."/>
            <person name="Willis A."/>
            <person name="Wyrwicz L.S."/>
            <person name="Rokhsar D.S."/>
            <person name="Weissenbach J."/>
            <person name="Armbrust E.V."/>
            <person name="Green B.R."/>
            <person name="Van de Peer Y."/>
            <person name="Grigoriev I.V."/>
        </authorList>
    </citation>
    <scope>NUCLEOTIDE SEQUENCE [LARGE SCALE GENOMIC DNA]</scope>
    <source>
        <strain evidence="4 5">CCMP1335</strain>
    </source>
</reference>
<feature type="signal peptide" evidence="2">
    <location>
        <begin position="1"/>
        <end position="30"/>
    </location>
</feature>
<dbReference type="Gene3D" id="3.40.50.300">
    <property type="entry name" value="P-loop containing nucleotide triphosphate hydrolases"/>
    <property type="match status" value="1"/>
</dbReference>
<dbReference type="InterPro" id="IPR003439">
    <property type="entry name" value="ABC_transporter-like_ATP-bd"/>
</dbReference>
<name>B8CDV6_THAPS</name>
<organism evidence="4 5">
    <name type="scientific">Thalassiosira pseudonana</name>
    <name type="common">Marine diatom</name>
    <name type="synonym">Cyclotella nana</name>
    <dbReference type="NCBI Taxonomy" id="35128"/>
    <lineage>
        <taxon>Eukaryota</taxon>
        <taxon>Sar</taxon>
        <taxon>Stramenopiles</taxon>
        <taxon>Ochrophyta</taxon>
        <taxon>Bacillariophyta</taxon>
        <taxon>Coscinodiscophyceae</taxon>
        <taxon>Thalassiosirophycidae</taxon>
        <taxon>Thalassiosirales</taxon>
        <taxon>Thalassiosiraceae</taxon>
        <taxon>Thalassiosira</taxon>
    </lineage>
</organism>
<sequence>MAALLSPTLKALLTLITLSILSTTLNIAATSPTTSSSAACFISTSVYVDAYQPIIIPSRPSFVRLENASKKYPVTLMNKLFSSVPKREYAVHDINLSFGHDANQLPANTNTTTNRSADADGITLLVGRSASGKSTILRLLAGIEAPTEGQLYINGCEMTREVEGLMGRKVVPSWMNVGLLLAPAGVPQPVLLDGKPDFDNTRTVMEWIVQVGIDSVEHHCKNSVGQEQMDSTATAALIRSLAQDFASLLQLPTNRCSSVPLDLSPSEQYLFGIACGCMVSVSPIIASMPLESASLDETTSIPYPIILFDELFDTEYSGTVEKCNRGILNLIEHGAVVVSATHRPEYFGSMSSRVITLSGGNVLTVERLML</sequence>
<feature type="chain" id="PRO_5002870036" description="ABC transporter domain-containing protein" evidence="2">
    <location>
        <begin position="31"/>
        <end position="370"/>
    </location>
</feature>
<evidence type="ECO:0000313" key="5">
    <source>
        <dbReference type="Proteomes" id="UP000001449"/>
    </source>
</evidence>
<dbReference type="Proteomes" id="UP000001449">
    <property type="component" value="Chromosome 17"/>
</dbReference>
<gene>
    <name evidence="4" type="ORF">THAPSDRAFT_10556</name>
</gene>
<dbReference type="InterPro" id="IPR050166">
    <property type="entry name" value="ABC_transporter_ATP-bind"/>
</dbReference>
<dbReference type="InParanoid" id="B8CDV6"/>
<dbReference type="eggNOG" id="ENOG502STRC">
    <property type="taxonomic scope" value="Eukaryota"/>
</dbReference>
<proteinExistence type="predicted"/>
<dbReference type="EMBL" id="CM000651">
    <property type="protein sequence ID" value="EED88273.1"/>
    <property type="molecule type" value="Genomic_DNA"/>
</dbReference>
<dbReference type="PANTHER" id="PTHR42788">
    <property type="entry name" value="TAURINE IMPORT ATP-BINDING PROTEIN-RELATED"/>
    <property type="match status" value="1"/>
</dbReference>
<dbReference type="HOGENOM" id="CLU_749052_0_0_1"/>
<keyword evidence="5" id="KW-1185">Reference proteome</keyword>
<dbReference type="Pfam" id="PF00005">
    <property type="entry name" value="ABC_tran"/>
    <property type="match status" value="1"/>
</dbReference>
<protein>
    <recommendedName>
        <fullName evidence="3">ABC transporter domain-containing protein</fullName>
    </recommendedName>
</protein>
<dbReference type="OMA" id="HICTIFA"/>
<dbReference type="AlphaFoldDB" id="B8CDV6"/>
<dbReference type="GO" id="GO:0005524">
    <property type="term" value="F:ATP binding"/>
    <property type="evidence" value="ECO:0007669"/>
    <property type="project" value="InterPro"/>
</dbReference>
<dbReference type="InterPro" id="IPR027417">
    <property type="entry name" value="P-loop_NTPase"/>
</dbReference>